<feature type="compositionally biased region" description="Polar residues" evidence="1">
    <location>
        <begin position="1"/>
        <end position="13"/>
    </location>
</feature>
<reference evidence="3" key="1">
    <citation type="submission" date="2014-09" db="EMBL/GenBank/DDBJ databases">
        <authorList>
            <person name="Sharma Rahul"/>
            <person name="Thines Marco"/>
        </authorList>
    </citation>
    <scope>NUCLEOTIDE SEQUENCE [LARGE SCALE GENOMIC DNA]</scope>
</reference>
<feature type="region of interest" description="Disordered" evidence="1">
    <location>
        <begin position="1"/>
        <end position="21"/>
    </location>
</feature>
<protein>
    <submittedName>
        <fullName evidence="2">Uncharacterized protein</fullName>
    </submittedName>
</protein>
<dbReference type="STRING" id="4781.A0A0P1AFM3"/>
<dbReference type="Proteomes" id="UP000054928">
    <property type="component" value="Unassembled WGS sequence"/>
</dbReference>
<accession>A0A0P1AFM3</accession>
<dbReference type="OrthoDB" id="10612111at2759"/>
<keyword evidence="3" id="KW-1185">Reference proteome</keyword>
<name>A0A0P1AFM3_PLAHL</name>
<proteinExistence type="predicted"/>
<sequence length="119" mass="13214">MTVAKTQTLQNADIQRRHRGWSESRNLNSSFRSMFDSVASVNSDTETIFSSPSDSELLDRARANYSSVDFGALSACPEQDGSWSCKEVTDQFVVLKRPSSAKANSVSHSWPRSLMCRSS</sequence>
<dbReference type="GeneID" id="36404425"/>
<evidence type="ECO:0000313" key="3">
    <source>
        <dbReference type="Proteomes" id="UP000054928"/>
    </source>
</evidence>
<dbReference type="RefSeq" id="XP_024575690.1">
    <property type="nucleotide sequence ID" value="XM_024724855.1"/>
</dbReference>
<evidence type="ECO:0000256" key="1">
    <source>
        <dbReference type="SAM" id="MobiDB-lite"/>
    </source>
</evidence>
<dbReference type="EMBL" id="CCYD01000426">
    <property type="protein sequence ID" value="CEG39321.1"/>
    <property type="molecule type" value="Genomic_DNA"/>
</dbReference>
<dbReference type="AlphaFoldDB" id="A0A0P1AFM3"/>
<organism evidence="2 3">
    <name type="scientific">Plasmopara halstedii</name>
    <name type="common">Downy mildew of sunflower</name>
    <dbReference type="NCBI Taxonomy" id="4781"/>
    <lineage>
        <taxon>Eukaryota</taxon>
        <taxon>Sar</taxon>
        <taxon>Stramenopiles</taxon>
        <taxon>Oomycota</taxon>
        <taxon>Peronosporomycetes</taxon>
        <taxon>Peronosporales</taxon>
        <taxon>Peronosporaceae</taxon>
        <taxon>Plasmopara</taxon>
    </lineage>
</organism>
<evidence type="ECO:0000313" key="2">
    <source>
        <dbReference type="EMBL" id="CEG39321.1"/>
    </source>
</evidence>